<comment type="similarity">
    <text evidence="1">Belongs to the 'GDXG' lipolytic enzyme family.</text>
</comment>
<dbReference type="InterPro" id="IPR050300">
    <property type="entry name" value="GDXG_lipolytic_enzyme"/>
</dbReference>
<dbReference type="EMBL" id="BAWF01000093">
    <property type="protein sequence ID" value="GAF49518.1"/>
    <property type="molecule type" value="Genomic_DNA"/>
</dbReference>
<accession>X0Q0R2</accession>
<keyword evidence="6" id="KW-1185">Reference proteome</keyword>
<comment type="caution">
    <text evidence="5">The sequence shown here is derived from an EMBL/GenBank/DDBJ whole genome shotgun (WGS) entry which is preliminary data.</text>
</comment>
<feature type="active site" evidence="3">
    <location>
        <position position="157"/>
    </location>
</feature>
<sequence>MNVDPVLAGVLAKVHAPNATPMHEVSPERARAAYRRMTVGTRAVANALPVDGVDRMIDSPAGELHLRVYRPRDTEPGATCVFLHGGGYVIGDLDTHESISRTIAHEMNVVVVAVDYRLAPEHPFPAAYEDSLLALEWAWNARAELSGSSDLLLAGDSAGAALCLSLTTSTSAVPVRAQLLLCPYLDLVAATDSRRTFSQGHLLEEATLAWFANSYAGMADVDELATDPRVRPTSDPAHSRAPATLIAVAGFDPLHDEGVDLASRLDAAGVRVDLIELSDMIHGFPDFTDSSPRAAEALIQVIRAFDVLTKESESR</sequence>
<dbReference type="Proteomes" id="UP000019491">
    <property type="component" value="Unassembled WGS sequence"/>
</dbReference>
<evidence type="ECO:0000313" key="6">
    <source>
        <dbReference type="Proteomes" id="UP000019491"/>
    </source>
</evidence>
<proteinExistence type="inferred from homology"/>
<dbReference type="PANTHER" id="PTHR48081:SF8">
    <property type="entry name" value="ALPHA_BETA HYDROLASE FOLD-3 DOMAIN-CONTAINING PROTEIN-RELATED"/>
    <property type="match status" value="1"/>
</dbReference>
<gene>
    <name evidence="5" type="ORF">RW1_093_00050</name>
</gene>
<evidence type="ECO:0000256" key="1">
    <source>
        <dbReference type="ARBA" id="ARBA00010515"/>
    </source>
</evidence>
<dbReference type="GO" id="GO:0016787">
    <property type="term" value="F:hydrolase activity"/>
    <property type="evidence" value="ECO:0007669"/>
    <property type="project" value="UniProtKB-KW"/>
</dbReference>
<dbReference type="OrthoDB" id="3181909at2"/>
<dbReference type="AlphaFoldDB" id="X0Q0R2"/>
<name>X0Q0R2_RHOWR</name>
<organism evidence="5 6">
    <name type="scientific">Rhodococcus wratislaviensis NBRC 100605</name>
    <dbReference type="NCBI Taxonomy" id="1219028"/>
    <lineage>
        <taxon>Bacteria</taxon>
        <taxon>Bacillati</taxon>
        <taxon>Actinomycetota</taxon>
        <taxon>Actinomycetes</taxon>
        <taxon>Mycobacteriales</taxon>
        <taxon>Nocardiaceae</taxon>
        <taxon>Rhodococcus</taxon>
    </lineage>
</organism>
<reference evidence="5 6" key="1">
    <citation type="submission" date="2014-02" db="EMBL/GenBank/DDBJ databases">
        <title>Whole genome shotgun sequence of Rhodococcus wratislaviensis NBRC 100605.</title>
        <authorList>
            <person name="Hosoyama A."/>
            <person name="Tsuchikane K."/>
            <person name="Yoshida I."/>
            <person name="Ohji S."/>
            <person name="Ichikawa N."/>
            <person name="Yamazoe A."/>
            <person name="Fujita N."/>
        </authorList>
    </citation>
    <scope>NUCLEOTIDE SEQUENCE [LARGE SCALE GENOMIC DNA]</scope>
    <source>
        <strain evidence="5 6">NBRC 100605</strain>
    </source>
</reference>
<keyword evidence="2" id="KW-0378">Hydrolase</keyword>
<dbReference type="InterPro" id="IPR029058">
    <property type="entry name" value="AB_hydrolase_fold"/>
</dbReference>
<dbReference type="Gene3D" id="3.40.50.1820">
    <property type="entry name" value="alpha/beta hydrolase"/>
    <property type="match status" value="1"/>
</dbReference>
<dbReference type="Pfam" id="PF07859">
    <property type="entry name" value="Abhydrolase_3"/>
    <property type="match status" value="1"/>
</dbReference>
<evidence type="ECO:0000256" key="2">
    <source>
        <dbReference type="ARBA" id="ARBA00022801"/>
    </source>
</evidence>
<dbReference type="SUPFAM" id="SSF53474">
    <property type="entry name" value="alpha/beta-Hydrolases"/>
    <property type="match status" value="1"/>
</dbReference>
<dbReference type="InterPro" id="IPR013094">
    <property type="entry name" value="AB_hydrolase_3"/>
</dbReference>
<protein>
    <submittedName>
        <fullName evidence="5">Putative esterase</fullName>
    </submittedName>
</protein>
<evidence type="ECO:0000313" key="5">
    <source>
        <dbReference type="EMBL" id="GAF49518.1"/>
    </source>
</evidence>
<evidence type="ECO:0000256" key="3">
    <source>
        <dbReference type="PROSITE-ProRule" id="PRU10038"/>
    </source>
</evidence>
<dbReference type="PROSITE" id="PS01174">
    <property type="entry name" value="LIPASE_GDXG_SER"/>
    <property type="match status" value="1"/>
</dbReference>
<dbReference type="InterPro" id="IPR033140">
    <property type="entry name" value="Lipase_GDXG_put_SER_AS"/>
</dbReference>
<dbReference type="RefSeq" id="WP_052033662.1">
    <property type="nucleotide sequence ID" value="NZ_BAWF01000093.1"/>
</dbReference>
<feature type="domain" description="Alpha/beta hydrolase fold-3" evidence="4">
    <location>
        <begin position="81"/>
        <end position="284"/>
    </location>
</feature>
<evidence type="ECO:0000259" key="4">
    <source>
        <dbReference type="Pfam" id="PF07859"/>
    </source>
</evidence>
<dbReference type="PANTHER" id="PTHR48081">
    <property type="entry name" value="AB HYDROLASE SUPERFAMILY PROTEIN C4A8.06C"/>
    <property type="match status" value="1"/>
</dbReference>